<dbReference type="AlphaFoldDB" id="Q6MKG7"/>
<evidence type="ECO:0000256" key="7">
    <source>
        <dbReference type="ARBA" id="ARBA00023136"/>
    </source>
</evidence>
<dbReference type="EMBL" id="BX842652">
    <property type="protein sequence ID" value="CAE80240.1"/>
    <property type="molecule type" value="Genomic_DNA"/>
</dbReference>
<evidence type="ECO:0000259" key="9">
    <source>
        <dbReference type="Pfam" id="PF01694"/>
    </source>
</evidence>
<evidence type="ECO:0000256" key="5">
    <source>
        <dbReference type="ARBA" id="ARBA00022801"/>
    </source>
</evidence>
<gene>
    <name evidence="10" type="ordered locus">Bd2426</name>
</gene>
<comment type="subcellular location">
    <subcellularLocation>
        <location evidence="1">Membrane</location>
        <topology evidence="1">Multi-pass membrane protein</topology>
    </subcellularLocation>
</comment>
<keyword evidence="3" id="KW-0645">Protease</keyword>
<dbReference type="InterPro" id="IPR035952">
    <property type="entry name" value="Rhomboid-like_sf"/>
</dbReference>
<reference evidence="10 11" key="1">
    <citation type="journal article" date="2004" name="Science">
        <title>A predator unmasked: life cycle of Bdellovibrio bacteriovorus from a genomic perspective.</title>
        <authorList>
            <person name="Rendulic S."/>
            <person name="Jagtap P."/>
            <person name="Rosinus A."/>
            <person name="Eppinger M."/>
            <person name="Baar C."/>
            <person name="Lanz C."/>
            <person name="Keller H."/>
            <person name="Lambert C."/>
            <person name="Evans K.J."/>
            <person name="Goesmann A."/>
            <person name="Meyer F."/>
            <person name="Sockett R.E."/>
            <person name="Schuster S.C."/>
        </authorList>
    </citation>
    <scope>NUCLEOTIDE SEQUENCE [LARGE SCALE GENOMIC DNA]</scope>
    <source>
        <strain evidence="11">ATCC 15356 / DSM 50701 / NCIMB 9529 / HD100</strain>
    </source>
</reference>
<evidence type="ECO:0000256" key="6">
    <source>
        <dbReference type="ARBA" id="ARBA00022989"/>
    </source>
</evidence>
<dbReference type="GeneID" id="93013343"/>
<dbReference type="eggNOG" id="COG0705">
    <property type="taxonomic scope" value="Bacteria"/>
</dbReference>
<keyword evidence="5 10" id="KW-0378">Hydrolase</keyword>
<dbReference type="PANTHER" id="PTHR43066">
    <property type="entry name" value="RHOMBOID-RELATED PROTEIN"/>
    <property type="match status" value="1"/>
</dbReference>
<feature type="transmembrane region" description="Helical" evidence="8">
    <location>
        <begin position="23"/>
        <end position="44"/>
    </location>
</feature>
<name>Q6MKG7_BDEBA</name>
<dbReference type="GO" id="GO:0006508">
    <property type="term" value="P:proteolysis"/>
    <property type="evidence" value="ECO:0007669"/>
    <property type="project" value="UniProtKB-KW"/>
</dbReference>
<protein>
    <submittedName>
        <fullName evidence="10">Rhomboid-like protein (RRP)</fullName>
        <ecNumber evidence="10">3.4.21.-</ecNumber>
    </submittedName>
</protein>
<dbReference type="GO" id="GO:0004252">
    <property type="term" value="F:serine-type endopeptidase activity"/>
    <property type="evidence" value="ECO:0007669"/>
    <property type="project" value="InterPro"/>
</dbReference>
<evidence type="ECO:0000256" key="2">
    <source>
        <dbReference type="ARBA" id="ARBA00009045"/>
    </source>
</evidence>
<dbReference type="RefSeq" id="WP_011164843.1">
    <property type="nucleotide sequence ID" value="NC_005363.1"/>
</dbReference>
<feature type="transmembrane region" description="Helical" evidence="8">
    <location>
        <begin position="131"/>
        <end position="150"/>
    </location>
</feature>
<keyword evidence="11" id="KW-1185">Reference proteome</keyword>
<organism evidence="10 11">
    <name type="scientific">Bdellovibrio bacteriovorus (strain ATCC 15356 / DSM 50701 / NCIMB 9529 / HD100)</name>
    <dbReference type="NCBI Taxonomy" id="264462"/>
    <lineage>
        <taxon>Bacteria</taxon>
        <taxon>Pseudomonadati</taxon>
        <taxon>Bdellovibrionota</taxon>
        <taxon>Bdellovibrionia</taxon>
        <taxon>Bdellovibrionales</taxon>
        <taxon>Pseudobdellovibrionaceae</taxon>
        <taxon>Bdellovibrio</taxon>
    </lineage>
</organism>
<dbReference type="KEGG" id="bba:Bd2426"/>
<dbReference type="STRING" id="264462.Bd2426"/>
<evidence type="ECO:0000313" key="10">
    <source>
        <dbReference type="EMBL" id="CAE80240.1"/>
    </source>
</evidence>
<accession>Q6MKG7</accession>
<proteinExistence type="inferred from homology"/>
<dbReference type="EC" id="3.4.21.-" evidence="10"/>
<evidence type="ECO:0000256" key="3">
    <source>
        <dbReference type="ARBA" id="ARBA00022670"/>
    </source>
</evidence>
<evidence type="ECO:0000256" key="4">
    <source>
        <dbReference type="ARBA" id="ARBA00022692"/>
    </source>
</evidence>
<evidence type="ECO:0000313" key="11">
    <source>
        <dbReference type="Proteomes" id="UP000008080"/>
    </source>
</evidence>
<dbReference type="SUPFAM" id="SSF144091">
    <property type="entry name" value="Rhomboid-like"/>
    <property type="match status" value="1"/>
</dbReference>
<evidence type="ECO:0000256" key="8">
    <source>
        <dbReference type="SAM" id="Phobius"/>
    </source>
</evidence>
<feature type="transmembrane region" description="Helical" evidence="8">
    <location>
        <begin position="185"/>
        <end position="205"/>
    </location>
</feature>
<sequence length="240" mass="26931">MVSTAPHSFLVVRRTWLSRRPHFRASLIAAWSVFALIMMSVVYWRNWGGLGALLPASGEAVFKNHEYWRLWSALFAHADLGHLASNSLGIFVLGYFLSGYFSLWFFPVAALFIGGFTNYLTLLSYDPAVKLVGISGVVYWMGAAWLILYLLLDQQRTKTQRLLRAFGVALGVFFPASAFDPSVSYLAHWYGFLLGLASGAVYYFVNRKTFLKALIIEQVVEDSPSEDGLQESKNVPPEIL</sequence>
<keyword evidence="7 8" id="KW-0472">Membrane</keyword>
<dbReference type="Pfam" id="PF01694">
    <property type="entry name" value="Rhomboid"/>
    <property type="match status" value="1"/>
</dbReference>
<comment type="similarity">
    <text evidence="2">Belongs to the peptidase S54 family.</text>
</comment>
<dbReference type="Gene3D" id="1.20.1540.10">
    <property type="entry name" value="Rhomboid-like"/>
    <property type="match status" value="1"/>
</dbReference>
<dbReference type="GO" id="GO:0016020">
    <property type="term" value="C:membrane"/>
    <property type="evidence" value="ECO:0007669"/>
    <property type="project" value="UniProtKB-SubCell"/>
</dbReference>
<dbReference type="InterPro" id="IPR022764">
    <property type="entry name" value="Peptidase_S54_rhomboid_dom"/>
</dbReference>
<keyword evidence="4 8" id="KW-0812">Transmembrane</keyword>
<keyword evidence="6 8" id="KW-1133">Transmembrane helix</keyword>
<evidence type="ECO:0000256" key="1">
    <source>
        <dbReference type="ARBA" id="ARBA00004141"/>
    </source>
</evidence>
<dbReference type="Proteomes" id="UP000008080">
    <property type="component" value="Chromosome"/>
</dbReference>
<feature type="transmembrane region" description="Helical" evidence="8">
    <location>
        <begin position="162"/>
        <end position="179"/>
    </location>
</feature>
<feature type="domain" description="Peptidase S54 rhomboid" evidence="9">
    <location>
        <begin position="65"/>
        <end position="202"/>
    </location>
</feature>
<dbReference type="HOGENOM" id="CLU_1318819_0_0_7"/>
<dbReference type="PANTHER" id="PTHR43066:SF1">
    <property type="entry name" value="RHOMBOID PROTEIN 2"/>
    <property type="match status" value="1"/>
</dbReference>